<dbReference type="NCBIfam" id="NF004816">
    <property type="entry name" value="PRK06170.1"/>
    <property type="match status" value="1"/>
</dbReference>
<proteinExistence type="predicted"/>
<gene>
    <name evidence="2" type="ORF">EYW47_23445</name>
</gene>
<protein>
    <submittedName>
        <fullName evidence="2">Amidase</fullName>
        <ecNumber evidence="2">3.5.1.4</ecNumber>
    </submittedName>
</protein>
<dbReference type="PANTHER" id="PTHR43372">
    <property type="entry name" value="FATTY-ACID AMIDE HYDROLASE"/>
    <property type="match status" value="1"/>
</dbReference>
<dbReference type="SUPFAM" id="SSF75304">
    <property type="entry name" value="Amidase signature (AS) enzymes"/>
    <property type="match status" value="1"/>
</dbReference>
<evidence type="ECO:0000259" key="1">
    <source>
        <dbReference type="Pfam" id="PF01425"/>
    </source>
</evidence>
<dbReference type="PANTHER" id="PTHR43372:SF4">
    <property type="entry name" value="FATTY-ACID AMIDE HYDROLASE 2"/>
    <property type="match status" value="1"/>
</dbReference>
<keyword evidence="2" id="KW-0378">Hydrolase</keyword>
<evidence type="ECO:0000313" key="2">
    <source>
        <dbReference type="EMBL" id="TDG21303.1"/>
    </source>
</evidence>
<dbReference type="EMBL" id="SMRP01000012">
    <property type="protein sequence ID" value="TDG21303.1"/>
    <property type="molecule type" value="Genomic_DNA"/>
</dbReference>
<reference evidence="2 3" key="1">
    <citation type="submission" date="2019-03" db="EMBL/GenBank/DDBJ databases">
        <title>Paraburkholderia sp. 4M-K11, isolated from subtropical forest soil.</title>
        <authorList>
            <person name="Gao Z.-H."/>
            <person name="Qiu L.-H."/>
        </authorList>
    </citation>
    <scope>NUCLEOTIDE SEQUENCE [LARGE SCALE GENOMIC DNA]</scope>
    <source>
        <strain evidence="2 3">4M-K11</strain>
    </source>
</reference>
<dbReference type="OrthoDB" id="8576090at2"/>
<dbReference type="RefSeq" id="WP_133197212.1">
    <property type="nucleotide sequence ID" value="NZ_JBHUCW010000022.1"/>
</dbReference>
<name>A0A4R5M5Q8_9BURK</name>
<keyword evidence="3" id="KW-1185">Reference proteome</keyword>
<dbReference type="Gene3D" id="3.90.1300.10">
    <property type="entry name" value="Amidase signature (AS) domain"/>
    <property type="match status" value="1"/>
</dbReference>
<dbReference type="InterPro" id="IPR036928">
    <property type="entry name" value="AS_sf"/>
</dbReference>
<accession>A0A4R5M5Q8</accession>
<dbReference type="Proteomes" id="UP000295722">
    <property type="component" value="Unassembled WGS sequence"/>
</dbReference>
<dbReference type="InterPro" id="IPR052739">
    <property type="entry name" value="FAAH2"/>
</dbReference>
<evidence type="ECO:0000313" key="3">
    <source>
        <dbReference type="Proteomes" id="UP000295722"/>
    </source>
</evidence>
<dbReference type="GO" id="GO:0012505">
    <property type="term" value="C:endomembrane system"/>
    <property type="evidence" value="ECO:0007669"/>
    <property type="project" value="TreeGrafter"/>
</dbReference>
<feature type="domain" description="Amidase" evidence="1">
    <location>
        <begin position="23"/>
        <end position="463"/>
    </location>
</feature>
<dbReference type="EC" id="3.5.1.4" evidence="2"/>
<dbReference type="GO" id="GO:0004040">
    <property type="term" value="F:amidase activity"/>
    <property type="evidence" value="ECO:0007669"/>
    <property type="project" value="UniProtKB-EC"/>
</dbReference>
<dbReference type="InterPro" id="IPR023631">
    <property type="entry name" value="Amidase_dom"/>
</dbReference>
<comment type="caution">
    <text evidence="2">The sequence shown here is derived from an EMBL/GenBank/DDBJ whole genome shotgun (WGS) entry which is preliminary data.</text>
</comment>
<dbReference type="Pfam" id="PF01425">
    <property type="entry name" value="Amidase"/>
    <property type="match status" value="1"/>
</dbReference>
<sequence length="484" mass="51908">MNPFSSATAMLAALDRRELSCAELTELHIERIERHDEKLNVVVVRDFGRAREAARAADAARARGERRPLLGIPVTVKESINVAGLRTTSGVSAYAQNVASYDASVVTRLRDAGAIVLGKTNVSWDLTDWQATNPVYGRTANPWDLDRSPGGSSGGSAAVAAGLTPIDLGSDIGGSVRVPGAFCGVFGHKASETALPKSGQRMSPPLPNPPSLMGVMGPITRDAADAALTMDVLGGPEGGEEAAWRFTLPAARREHLKDFRVAVLPQVEWAPVSADIAAARQHAIDALARAGVHVREVQPACFGDLREYFRLYRQLLGAAMGLRLDAAERARRIALFRAADWEFSDAHAHGLEATAAEFFSWHRGRERVRAVWAEFFRDWDIVLAPITLFAPYRQIDVQGPGSGAGFKIAVDDQDVIYQMQLFYPSLATLPGLPATSVPLGLTRGGLPVGLQAIGPYLEDKTTLRFAALCAEALGGVLTPPMFAA</sequence>
<organism evidence="2 3">
    <name type="scientific">Paraburkholderia silviterrae</name>
    <dbReference type="NCBI Taxonomy" id="2528715"/>
    <lineage>
        <taxon>Bacteria</taxon>
        <taxon>Pseudomonadati</taxon>
        <taxon>Pseudomonadota</taxon>
        <taxon>Betaproteobacteria</taxon>
        <taxon>Burkholderiales</taxon>
        <taxon>Burkholderiaceae</taxon>
        <taxon>Paraburkholderia</taxon>
    </lineage>
</organism>
<dbReference type="AlphaFoldDB" id="A0A4R5M5Q8"/>